<feature type="transmembrane region" description="Helical" evidence="6">
    <location>
        <begin position="39"/>
        <end position="55"/>
    </location>
</feature>
<feature type="transmembrane region" description="Helical" evidence="6">
    <location>
        <begin position="67"/>
        <end position="84"/>
    </location>
</feature>
<keyword evidence="5 6" id="KW-0472">Membrane</keyword>
<evidence type="ECO:0000313" key="7">
    <source>
        <dbReference type="EMBL" id="GGB57894.1"/>
    </source>
</evidence>
<evidence type="ECO:0000256" key="2">
    <source>
        <dbReference type="ARBA" id="ARBA00009694"/>
    </source>
</evidence>
<evidence type="ECO:0000256" key="3">
    <source>
        <dbReference type="ARBA" id="ARBA00022692"/>
    </source>
</evidence>
<gene>
    <name evidence="7" type="ORF">GCM10011503_02870</name>
</gene>
<name>A0ABQ1J1P1_9PROT</name>
<keyword evidence="8" id="KW-1185">Reference proteome</keyword>
<comment type="caution">
    <text evidence="7">The sequence shown here is derived from an EMBL/GenBank/DDBJ whole genome shotgun (WGS) entry which is preliminary data.</text>
</comment>
<keyword evidence="4 6" id="KW-1133">Transmembrane helix</keyword>
<dbReference type="Proteomes" id="UP000628854">
    <property type="component" value="Unassembled WGS sequence"/>
</dbReference>
<dbReference type="RefSeq" id="WP_084393936.1">
    <property type="nucleotide sequence ID" value="NZ_BMKF01000001.1"/>
</dbReference>
<reference evidence="8" key="1">
    <citation type="journal article" date="2019" name="Int. J. Syst. Evol. Microbiol.">
        <title>The Global Catalogue of Microorganisms (GCM) 10K type strain sequencing project: providing services to taxonomists for standard genome sequencing and annotation.</title>
        <authorList>
            <consortium name="The Broad Institute Genomics Platform"/>
            <consortium name="The Broad Institute Genome Sequencing Center for Infectious Disease"/>
            <person name="Wu L."/>
            <person name="Ma J."/>
        </authorList>
    </citation>
    <scope>NUCLEOTIDE SEQUENCE [LARGE SCALE GENOMIC DNA]</scope>
    <source>
        <strain evidence="8">CGMCC 1.15928</strain>
    </source>
</reference>
<organism evidence="7 8">
    <name type="scientific">Henriciella pelagia</name>
    <dbReference type="NCBI Taxonomy" id="1977912"/>
    <lineage>
        <taxon>Bacteria</taxon>
        <taxon>Pseudomonadati</taxon>
        <taxon>Pseudomonadota</taxon>
        <taxon>Alphaproteobacteria</taxon>
        <taxon>Hyphomonadales</taxon>
        <taxon>Hyphomonadaceae</taxon>
        <taxon>Henriciella</taxon>
    </lineage>
</organism>
<proteinExistence type="inferred from homology"/>
<evidence type="ECO:0000256" key="5">
    <source>
        <dbReference type="ARBA" id="ARBA00023136"/>
    </source>
</evidence>
<protein>
    <submittedName>
        <fullName evidence="7">Membrane protein</fullName>
    </submittedName>
</protein>
<dbReference type="InterPro" id="IPR006696">
    <property type="entry name" value="DUF423"/>
</dbReference>
<evidence type="ECO:0000313" key="8">
    <source>
        <dbReference type="Proteomes" id="UP000628854"/>
    </source>
</evidence>
<dbReference type="PANTHER" id="PTHR43461">
    <property type="entry name" value="TRANSMEMBRANE PROTEIN 256"/>
    <property type="match status" value="1"/>
</dbReference>
<dbReference type="PANTHER" id="PTHR43461:SF1">
    <property type="entry name" value="TRANSMEMBRANE PROTEIN 256"/>
    <property type="match status" value="1"/>
</dbReference>
<comment type="subcellular location">
    <subcellularLocation>
        <location evidence="1">Membrane</location>
        <topology evidence="1">Multi-pass membrane protein</topology>
    </subcellularLocation>
</comment>
<accession>A0ABQ1J1P1</accession>
<evidence type="ECO:0000256" key="6">
    <source>
        <dbReference type="SAM" id="Phobius"/>
    </source>
</evidence>
<keyword evidence="3 6" id="KW-0812">Transmembrane</keyword>
<comment type="similarity">
    <text evidence="2">Belongs to the UPF0382 family.</text>
</comment>
<feature type="transmembrane region" description="Helical" evidence="6">
    <location>
        <begin position="90"/>
        <end position="114"/>
    </location>
</feature>
<sequence>MLTISGAVLGFIGVALGAFGAHGLSGRLTTEAKGWWETATLYLLVHAVTIFAVGLSGKTGLFSSGGWAMTIGAVIFSGSLYAMALGAPRWFGAITPIGGLGLLAGWALFAVAALKSA</sequence>
<evidence type="ECO:0000256" key="4">
    <source>
        <dbReference type="ARBA" id="ARBA00022989"/>
    </source>
</evidence>
<dbReference type="Pfam" id="PF04241">
    <property type="entry name" value="DUF423"/>
    <property type="match status" value="1"/>
</dbReference>
<evidence type="ECO:0000256" key="1">
    <source>
        <dbReference type="ARBA" id="ARBA00004141"/>
    </source>
</evidence>
<dbReference type="EMBL" id="BMKF01000001">
    <property type="protein sequence ID" value="GGB57894.1"/>
    <property type="molecule type" value="Genomic_DNA"/>
</dbReference>